<keyword evidence="1" id="KW-0732">Signal</keyword>
<evidence type="ECO:0000313" key="3">
    <source>
        <dbReference type="WBParaSite" id="Pan_g23306.t1"/>
    </source>
</evidence>
<dbReference type="Gene3D" id="3.40.50.1820">
    <property type="entry name" value="alpha/beta hydrolase"/>
    <property type="match status" value="1"/>
</dbReference>
<dbReference type="Proteomes" id="UP000492821">
    <property type="component" value="Unassembled WGS sequence"/>
</dbReference>
<feature type="signal peptide" evidence="1">
    <location>
        <begin position="1"/>
        <end position="23"/>
    </location>
</feature>
<proteinExistence type="predicted"/>
<reference evidence="3" key="2">
    <citation type="submission" date="2020-10" db="UniProtKB">
        <authorList>
            <consortium name="WormBaseParasite"/>
        </authorList>
    </citation>
    <scope>IDENTIFICATION</scope>
</reference>
<dbReference type="InterPro" id="IPR029058">
    <property type="entry name" value="AB_hydrolase_fold"/>
</dbReference>
<evidence type="ECO:0000313" key="2">
    <source>
        <dbReference type="Proteomes" id="UP000492821"/>
    </source>
</evidence>
<dbReference type="WBParaSite" id="Pan_g23306.t1">
    <property type="protein sequence ID" value="Pan_g23306.t1"/>
    <property type="gene ID" value="Pan_g23306"/>
</dbReference>
<feature type="chain" id="PRO_5028872744" evidence="1">
    <location>
        <begin position="24"/>
        <end position="343"/>
    </location>
</feature>
<dbReference type="PANTHER" id="PTHR32015">
    <property type="entry name" value="FASTING INDUCED LIPASE"/>
    <property type="match status" value="1"/>
</dbReference>
<dbReference type="PANTHER" id="PTHR32015:SF9">
    <property type="entry name" value="LIPASE RELATED-RELATED"/>
    <property type="match status" value="1"/>
</dbReference>
<dbReference type="InterPro" id="IPR002918">
    <property type="entry name" value="Lipase_EstA/Esterase_EstB"/>
</dbReference>
<dbReference type="AlphaFoldDB" id="A0A7E4VP20"/>
<sequence>MMITCVSAISLYILLVLVSVAAAVSGPFTKDFQDWLAKSSYVEYDFPALHYGTAASFGGRDNKTARKIKHQPVIFIHGNSDGALDDGNEYSSGWTASIEHFMSNGYTSAELYAITWGDRNLTHSHGRTHSCVALMRVRRFIEAVLEYTNATQVDIIAHSMGVTLTRAALHGGLVRDDLGVCSLGEPLNDRVETFLGIAGANHGICGCGGVAVNAPVCGINTGFFPGPQCHHKTHRLPLDPAPKTLLSNEPTCETATPDHHCKPHYARNLAHLNAATHKGIKDADYVYSMWSDNDEILGTNSVWGHFTSHIPGSNKILIMPGMRHHGLKTKTVAQQFAAVTIGW</sequence>
<dbReference type="GO" id="GO:0016042">
    <property type="term" value="P:lipid catabolic process"/>
    <property type="evidence" value="ECO:0007669"/>
    <property type="project" value="InterPro"/>
</dbReference>
<reference evidence="2" key="1">
    <citation type="journal article" date="2013" name="Genetics">
        <title>The draft genome and transcriptome of Panagrellus redivivus are shaped by the harsh demands of a free-living lifestyle.</title>
        <authorList>
            <person name="Srinivasan J."/>
            <person name="Dillman A.R."/>
            <person name="Macchietto M.G."/>
            <person name="Heikkinen L."/>
            <person name="Lakso M."/>
            <person name="Fracchia K.M."/>
            <person name="Antoshechkin I."/>
            <person name="Mortazavi A."/>
            <person name="Wong G."/>
            <person name="Sternberg P.W."/>
        </authorList>
    </citation>
    <scope>NUCLEOTIDE SEQUENCE [LARGE SCALE GENOMIC DNA]</scope>
    <source>
        <strain evidence="2">MT8872</strain>
    </source>
</reference>
<protein>
    <submittedName>
        <fullName evidence="3">Lipase</fullName>
    </submittedName>
</protein>
<accession>A0A7E4VP20</accession>
<evidence type="ECO:0000256" key="1">
    <source>
        <dbReference type="SAM" id="SignalP"/>
    </source>
</evidence>
<dbReference type="GO" id="GO:0016298">
    <property type="term" value="F:lipase activity"/>
    <property type="evidence" value="ECO:0007669"/>
    <property type="project" value="TreeGrafter"/>
</dbReference>
<keyword evidence="2" id="KW-1185">Reference proteome</keyword>
<name>A0A7E4VP20_PANRE</name>
<dbReference type="SUPFAM" id="SSF53474">
    <property type="entry name" value="alpha/beta-Hydrolases"/>
    <property type="match status" value="1"/>
</dbReference>
<organism evidence="2 3">
    <name type="scientific">Panagrellus redivivus</name>
    <name type="common">Microworm</name>
    <dbReference type="NCBI Taxonomy" id="6233"/>
    <lineage>
        <taxon>Eukaryota</taxon>
        <taxon>Metazoa</taxon>
        <taxon>Ecdysozoa</taxon>
        <taxon>Nematoda</taxon>
        <taxon>Chromadorea</taxon>
        <taxon>Rhabditida</taxon>
        <taxon>Tylenchina</taxon>
        <taxon>Panagrolaimomorpha</taxon>
        <taxon>Panagrolaimoidea</taxon>
        <taxon>Panagrolaimidae</taxon>
        <taxon>Panagrellus</taxon>
    </lineage>
</organism>
<dbReference type="Pfam" id="PF01674">
    <property type="entry name" value="Lipase_2"/>
    <property type="match status" value="1"/>
</dbReference>